<evidence type="ECO:0000256" key="4">
    <source>
        <dbReference type="ARBA" id="ARBA00022598"/>
    </source>
</evidence>
<evidence type="ECO:0000256" key="11">
    <source>
        <dbReference type="ARBA" id="ARBA00023204"/>
    </source>
</evidence>
<name>A0A840ESF9_9FLAO</name>
<evidence type="ECO:0000256" key="1">
    <source>
        <dbReference type="ARBA" id="ARBA00004067"/>
    </source>
</evidence>
<dbReference type="GO" id="GO:0003911">
    <property type="term" value="F:DNA ligase (NAD+) activity"/>
    <property type="evidence" value="ECO:0007669"/>
    <property type="project" value="UniProtKB-UniRule"/>
</dbReference>
<accession>A0A840ESF9</accession>
<dbReference type="GO" id="GO:0006281">
    <property type="term" value="P:DNA repair"/>
    <property type="evidence" value="ECO:0007669"/>
    <property type="project" value="UniProtKB-KW"/>
</dbReference>
<comment type="similarity">
    <text evidence="13 14">Belongs to the NAD-dependent DNA ligase family. LigA subfamily.</text>
</comment>
<dbReference type="Pfam" id="PF22745">
    <property type="entry name" value="Nlig-Ia"/>
    <property type="match status" value="1"/>
</dbReference>
<dbReference type="SUPFAM" id="SSF47781">
    <property type="entry name" value="RuvA domain 2-like"/>
    <property type="match status" value="1"/>
</dbReference>
<dbReference type="PANTHER" id="PTHR23389:SF9">
    <property type="entry name" value="DNA LIGASE"/>
    <property type="match status" value="1"/>
</dbReference>
<feature type="active site" description="N6-AMP-lysine intermediate" evidence="14">
    <location>
        <position position="112"/>
    </location>
</feature>
<dbReference type="NCBIfam" id="TIGR00575">
    <property type="entry name" value="dnlj"/>
    <property type="match status" value="1"/>
</dbReference>
<dbReference type="HAMAP" id="MF_01588">
    <property type="entry name" value="DNA_ligase_A"/>
    <property type="match status" value="1"/>
</dbReference>
<dbReference type="PROSITE" id="PS50172">
    <property type="entry name" value="BRCT"/>
    <property type="match status" value="1"/>
</dbReference>
<feature type="binding site" evidence="14">
    <location>
        <position position="110"/>
    </location>
    <ligand>
        <name>NAD(+)</name>
        <dbReference type="ChEBI" id="CHEBI:57540"/>
    </ligand>
</feature>
<reference evidence="16 17" key="1">
    <citation type="submission" date="2020-08" db="EMBL/GenBank/DDBJ databases">
        <title>Genomic Encyclopedia of Type Strains, Phase IV (KMG-IV): sequencing the most valuable type-strain genomes for metagenomic binning, comparative biology and taxonomic classification.</title>
        <authorList>
            <person name="Goeker M."/>
        </authorList>
    </citation>
    <scope>NUCLEOTIDE SEQUENCE [LARGE SCALE GENOMIC DNA]</scope>
    <source>
        <strain evidence="16 17">DSM 29568</strain>
    </source>
</reference>
<dbReference type="Pfam" id="PF03119">
    <property type="entry name" value="DNA_ligase_ZBD"/>
    <property type="match status" value="1"/>
</dbReference>
<feature type="binding site" evidence="14">
    <location>
        <begin position="31"/>
        <end position="35"/>
    </location>
    <ligand>
        <name>NAD(+)</name>
        <dbReference type="ChEBI" id="CHEBI:57540"/>
    </ligand>
</feature>
<feature type="binding site" evidence="14">
    <location>
        <position position="405"/>
    </location>
    <ligand>
        <name>Zn(2+)</name>
        <dbReference type="ChEBI" id="CHEBI:29105"/>
    </ligand>
</feature>
<dbReference type="CDD" id="cd00114">
    <property type="entry name" value="LIGANc"/>
    <property type="match status" value="1"/>
</dbReference>
<evidence type="ECO:0000256" key="7">
    <source>
        <dbReference type="ARBA" id="ARBA00022763"/>
    </source>
</evidence>
<keyword evidence="10 14" id="KW-0520">NAD</keyword>
<dbReference type="InterPro" id="IPR010994">
    <property type="entry name" value="RuvA_2-like"/>
</dbReference>
<dbReference type="AlphaFoldDB" id="A0A840ESF9"/>
<evidence type="ECO:0000256" key="2">
    <source>
        <dbReference type="ARBA" id="ARBA00012722"/>
    </source>
</evidence>
<comment type="cofactor">
    <cofactor evidence="14">
        <name>Mg(2+)</name>
        <dbReference type="ChEBI" id="CHEBI:18420"/>
    </cofactor>
    <cofactor evidence="14">
        <name>Mn(2+)</name>
        <dbReference type="ChEBI" id="CHEBI:29035"/>
    </cofactor>
</comment>
<evidence type="ECO:0000256" key="14">
    <source>
        <dbReference type="HAMAP-Rule" id="MF_01588"/>
    </source>
</evidence>
<dbReference type="SUPFAM" id="SSF52113">
    <property type="entry name" value="BRCT domain"/>
    <property type="match status" value="1"/>
</dbReference>
<keyword evidence="4 14" id="KW-0436">Ligase</keyword>
<feature type="domain" description="BRCT" evidence="15">
    <location>
        <begin position="586"/>
        <end position="664"/>
    </location>
</feature>
<dbReference type="Gene3D" id="3.40.50.10190">
    <property type="entry name" value="BRCT domain"/>
    <property type="match status" value="1"/>
</dbReference>
<dbReference type="Gene3D" id="1.10.150.20">
    <property type="entry name" value="5' to 3' exonuclease, C-terminal subdomain"/>
    <property type="match status" value="2"/>
</dbReference>
<comment type="function">
    <text evidence="1 14">DNA ligase that catalyzes the formation of phosphodiester linkages between 5'-phosphoryl and 3'-hydroxyl groups in double-stranded DNA using NAD as a coenzyme and as the energy source for the reaction. It is essential for DNA replication and repair of damaged DNA.</text>
</comment>
<keyword evidence="8 14" id="KW-0862">Zinc</keyword>
<dbReference type="FunFam" id="1.10.150.20:FF:000007">
    <property type="entry name" value="DNA ligase"/>
    <property type="match status" value="1"/>
</dbReference>
<protein>
    <recommendedName>
        <fullName evidence="3 14">DNA ligase</fullName>
        <ecNumber evidence="2 14">6.5.1.2</ecNumber>
    </recommendedName>
    <alternativeName>
        <fullName evidence="14">Polydeoxyribonucleotide synthase [NAD(+)]</fullName>
    </alternativeName>
</protein>
<dbReference type="Pfam" id="PF03120">
    <property type="entry name" value="OB_DNA_ligase"/>
    <property type="match status" value="1"/>
</dbReference>
<dbReference type="RefSeq" id="WP_183478320.1">
    <property type="nucleotide sequence ID" value="NZ_JACIFO010000014.1"/>
</dbReference>
<dbReference type="Pfam" id="PF01653">
    <property type="entry name" value="DNA_ligase_aden"/>
    <property type="match status" value="1"/>
</dbReference>
<dbReference type="GO" id="GO:0003677">
    <property type="term" value="F:DNA binding"/>
    <property type="evidence" value="ECO:0007669"/>
    <property type="project" value="InterPro"/>
</dbReference>
<dbReference type="InterPro" id="IPR004149">
    <property type="entry name" value="Znf_DNAligase_C4"/>
</dbReference>
<dbReference type="Pfam" id="PF12826">
    <property type="entry name" value="HHH_2"/>
    <property type="match status" value="1"/>
</dbReference>
<evidence type="ECO:0000313" key="17">
    <source>
        <dbReference type="Proteomes" id="UP000553034"/>
    </source>
</evidence>
<keyword evidence="7 14" id="KW-0227">DNA damage</keyword>
<evidence type="ECO:0000256" key="10">
    <source>
        <dbReference type="ARBA" id="ARBA00023027"/>
    </source>
</evidence>
<dbReference type="GO" id="GO:0046872">
    <property type="term" value="F:metal ion binding"/>
    <property type="evidence" value="ECO:0007669"/>
    <property type="project" value="UniProtKB-KW"/>
</dbReference>
<dbReference type="SUPFAM" id="SSF50249">
    <property type="entry name" value="Nucleic acid-binding proteins"/>
    <property type="match status" value="1"/>
</dbReference>
<dbReference type="GO" id="GO:0006260">
    <property type="term" value="P:DNA replication"/>
    <property type="evidence" value="ECO:0007669"/>
    <property type="project" value="UniProtKB-KW"/>
</dbReference>
<dbReference type="InterPro" id="IPR041663">
    <property type="entry name" value="DisA/LigA_HHH"/>
</dbReference>
<dbReference type="InterPro" id="IPR004150">
    <property type="entry name" value="NAD_DNA_ligase_OB"/>
</dbReference>
<dbReference type="SMART" id="SM00278">
    <property type="entry name" value="HhH1"/>
    <property type="match status" value="4"/>
</dbReference>
<dbReference type="Pfam" id="PF00533">
    <property type="entry name" value="BRCT"/>
    <property type="match status" value="1"/>
</dbReference>
<evidence type="ECO:0000256" key="3">
    <source>
        <dbReference type="ARBA" id="ARBA00013308"/>
    </source>
</evidence>
<dbReference type="SUPFAM" id="SSF56091">
    <property type="entry name" value="DNA ligase/mRNA capping enzyme, catalytic domain"/>
    <property type="match status" value="1"/>
</dbReference>
<evidence type="ECO:0000256" key="13">
    <source>
        <dbReference type="ARBA" id="ARBA00060881"/>
    </source>
</evidence>
<keyword evidence="17" id="KW-1185">Reference proteome</keyword>
<dbReference type="InterPro" id="IPR001357">
    <property type="entry name" value="BRCT_dom"/>
</dbReference>
<evidence type="ECO:0000256" key="6">
    <source>
        <dbReference type="ARBA" id="ARBA00022723"/>
    </source>
</evidence>
<gene>
    <name evidence="14" type="primary">ligA</name>
    <name evidence="16" type="ORF">GGR32_002297</name>
</gene>
<dbReference type="InterPro" id="IPR033136">
    <property type="entry name" value="DNA_ligase_CS"/>
</dbReference>
<evidence type="ECO:0000259" key="15">
    <source>
        <dbReference type="PROSITE" id="PS50172"/>
    </source>
</evidence>
<dbReference type="Gene3D" id="3.30.470.30">
    <property type="entry name" value="DNA ligase/mRNA capping enzyme"/>
    <property type="match status" value="1"/>
</dbReference>
<dbReference type="Gene3D" id="2.40.50.140">
    <property type="entry name" value="Nucleic acid-binding proteins"/>
    <property type="match status" value="1"/>
</dbReference>
<dbReference type="GO" id="GO:0005829">
    <property type="term" value="C:cytosol"/>
    <property type="evidence" value="ECO:0007669"/>
    <property type="project" value="TreeGrafter"/>
</dbReference>
<dbReference type="InterPro" id="IPR013839">
    <property type="entry name" value="DNAligase_adenylation"/>
</dbReference>
<keyword evidence="11 14" id="KW-0234">DNA repair</keyword>
<dbReference type="FunFam" id="2.40.50.140:FF:000012">
    <property type="entry name" value="DNA ligase"/>
    <property type="match status" value="1"/>
</dbReference>
<dbReference type="InterPro" id="IPR012340">
    <property type="entry name" value="NA-bd_OB-fold"/>
</dbReference>
<keyword evidence="6 14" id="KW-0479">Metal-binding</keyword>
<feature type="binding site" evidence="14">
    <location>
        <position position="426"/>
    </location>
    <ligand>
        <name>Zn(2+)</name>
        <dbReference type="ChEBI" id="CHEBI:29105"/>
    </ligand>
</feature>
<keyword evidence="9 14" id="KW-0460">Magnesium</keyword>
<dbReference type="FunFam" id="3.30.470.30:FF:000001">
    <property type="entry name" value="DNA ligase"/>
    <property type="match status" value="1"/>
</dbReference>
<dbReference type="PROSITE" id="PS01056">
    <property type="entry name" value="DNA_LIGASE_N2"/>
    <property type="match status" value="1"/>
</dbReference>
<dbReference type="EC" id="6.5.1.2" evidence="2 14"/>
<dbReference type="PANTHER" id="PTHR23389">
    <property type="entry name" value="CHROMOSOME TRANSMISSION FIDELITY FACTOR 18"/>
    <property type="match status" value="1"/>
</dbReference>
<evidence type="ECO:0000256" key="9">
    <source>
        <dbReference type="ARBA" id="ARBA00022842"/>
    </source>
</evidence>
<comment type="caution">
    <text evidence="16">The sequence shown here is derived from an EMBL/GenBank/DDBJ whole genome shotgun (WGS) entry which is preliminary data.</text>
</comment>
<dbReference type="SMART" id="SM00292">
    <property type="entry name" value="BRCT"/>
    <property type="match status" value="1"/>
</dbReference>
<feature type="binding site" evidence="14">
    <location>
        <position position="284"/>
    </location>
    <ligand>
        <name>NAD(+)</name>
        <dbReference type="ChEBI" id="CHEBI:57540"/>
    </ligand>
</feature>
<feature type="binding site" evidence="14">
    <location>
        <position position="169"/>
    </location>
    <ligand>
        <name>NAD(+)</name>
        <dbReference type="ChEBI" id="CHEBI:57540"/>
    </ligand>
</feature>
<dbReference type="Proteomes" id="UP000553034">
    <property type="component" value="Unassembled WGS sequence"/>
</dbReference>
<feature type="binding site" evidence="14">
    <location>
        <position position="133"/>
    </location>
    <ligand>
        <name>NAD(+)</name>
        <dbReference type="ChEBI" id="CHEBI:57540"/>
    </ligand>
</feature>
<dbReference type="InterPro" id="IPR036420">
    <property type="entry name" value="BRCT_dom_sf"/>
</dbReference>
<evidence type="ECO:0000256" key="5">
    <source>
        <dbReference type="ARBA" id="ARBA00022705"/>
    </source>
</evidence>
<dbReference type="NCBIfam" id="NF005932">
    <property type="entry name" value="PRK07956.1"/>
    <property type="match status" value="1"/>
</dbReference>
<dbReference type="InterPro" id="IPR001679">
    <property type="entry name" value="DNA_ligase"/>
</dbReference>
<dbReference type="PIRSF" id="PIRSF001604">
    <property type="entry name" value="LigA"/>
    <property type="match status" value="1"/>
</dbReference>
<dbReference type="EMBL" id="JACIFO010000014">
    <property type="protein sequence ID" value="MBB4119985.1"/>
    <property type="molecule type" value="Genomic_DNA"/>
</dbReference>
<dbReference type="SMART" id="SM00532">
    <property type="entry name" value="LIGANc"/>
    <property type="match status" value="1"/>
</dbReference>
<comment type="catalytic activity">
    <reaction evidence="12 14">
        <text>NAD(+) + (deoxyribonucleotide)n-3'-hydroxyl + 5'-phospho-(deoxyribonucleotide)m = (deoxyribonucleotide)n+m + AMP + beta-nicotinamide D-nucleotide.</text>
        <dbReference type="EC" id="6.5.1.2"/>
    </reaction>
</comment>
<dbReference type="InterPro" id="IPR013840">
    <property type="entry name" value="DNAligase_N"/>
</dbReference>
<dbReference type="FunFam" id="1.10.150.20:FF:000006">
    <property type="entry name" value="DNA ligase"/>
    <property type="match status" value="1"/>
</dbReference>
<feature type="binding site" evidence="14">
    <location>
        <position position="402"/>
    </location>
    <ligand>
        <name>Zn(2+)</name>
        <dbReference type="ChEBI" id="CHEBI:29105"/>
    </ligand>
</feature>
<evidence type="ECO:0000313" key="16">
    <source>
        <dbReference type="EMBL" id="MBB4119985.1"/>
    </source>
</evidence>
<keyword evidence="5 14" id="KW-0235">DNA replication</keyword>
<evidence type="ECO:0000256" key="8">
    <source>
        <dbReference type="ARBA" id="ARBA00022833"/>
    </source>
</evidence>
<organism evidence="16 17">
    <name type="scientific">Mesonia hippocampi</name>
    <dbReference type="NCBI Taxonomy" id="1628250"/>
    <lineage>
        <taxon>Bacteria</taxon>
        <taxon>Pseudomonadati</taxon>
        <taxon>Bacteroidota</taxon>
        <taxon>Flavobacteriia</taxon>
        <taxon>Flavobacteriales</taxon>
        <taxon>Flavobacteriaceae</taxon>
        <taxon>Mesonia</taxon>
    </lineage>
</organism>
<feature type="binding site" evidence="14">
    <location>
        <position position="308"/>
    </location>
    <ligand>
        <name>NAD(+)</name>
        <dbReference type="ChEBI" id="CHEBI:57540"/>
    </ligand>
</feature>
<dbReference type="Gene3D" id="6.20.10.30">
    <property type="match status" value="1"/>
</dbReference>
<feature type="binding site" evidence="14">
    <location>
        <begin position="80"/>
        <end position="81"/>
    </location>
    <ligand>
        <name>NAD(+)</name>
        <dbReference type="ChEBI" id="CHEBI:57540"/>
    </ligand>
</feature>
<feature type="binding site" evidence="14">
    <location>
        <position position="420"/>
    </location>
    <ligand>
        <name>Zn(2+)</name>
        <dbReference type="ChEBI" id="CHEBI:29105"/>
    </ligand>
</feature>
<evidence type="ECO:0000256" key="12">
    <source>
        <dbReference type="ARBA" id="ARBA00034005"/>
    </source>
</evidence>
<proteinExistence type="inferred from homology"/>
<keyword evidence="14" id="KW-0464">Manganese</keyword>
<dbReference type="FunFam" id="1.10.287.610:FF:000002">
    <property type="entry name" value="DNA ligase"/>
    <property type="match status" value="1"/>
</dbReference>
<sequence length="664" mass="74919">MNIKEKIENLREELRTHNYNYYVLDKPVITDFEFDKKLEELQALETKHPEFFDANSPTQRVGGEVTKNFNTVTHEYRMYSLANSYSKEDLEDWEARLHKLIGNNITYTCELKYDGVSISIHYEKGLLVKAVTRGDGFQGDDVTANVKTIRSVPLKLKEDFPDKLEIRGEIILPYKGFTQLNQKRIAQGEEPYANPRNTASGSLKLQDSAEVAQRPLDCLLYGVVGEKLPFLSHYESLEKARQWGFKVPPQAQEVKDITEVLAYLAYWNERRHDLPYETDGVVVKVNNIQQQEELGYTAKAPRWAMAYKFKAEQAHTQLEHISFQVGRTGAITPVANLTPVQLAGTIVKRASLHNADQIEKLDVREGDWVFVEKGGEIIPKIVAVDFTKRAESLTEFTYITTCPECNTPLKREEGEAQHYCPNAKSCPPQIIGRIQHFISRKAMDVEGLGGETVALLVKEKLIESYADLYELKKEQLLPLERMAEKSADNLLQGIEASKNIPFERVLYALGIRHVGETVAKKLALHYKNITTLRNATKNDLVSVDEIGEKIADSIIEFFGNPTNIAFIERLERYGLQFSIAKELLEGLTDKLSGSTFVISGVFTQVSRKEIKTLIEKNGGKVTSSISAKTDYLVAGENMGPSKLAKAEKLGTKMLSEEAFLALLN</sequence>
<dbReference type="InterPro" id="IPR003583">
    <property type="entry name" value="Hlx-hairpin-Hlx_DNA-bd_motif"/>
</dbReference>
<dbReference type="Gene3D" id="1.10.287.610">
    <property type="entry name" value="Helix hairpin bin"/>
    <property type="match status" value="1"/>
</dbReference>